<keyword evidence="3 12" id="KW-0812">Transmembrane</keyword>
<keyword evidence="6 12" id="KW-1133">Transmembrane helix</keyword>
<proteinExistence type="inferred from homology"/>
<dbReference type="GO" id="GO:0009897">
    <property type="term" value="C:external side of plasma membrane"/>
    <property type="evidence" value="ECO:0007669"/>
    <property type="project" value="TreeGrafter"/>
</dbReference>
<dbReference type="PROSITE" id="PS50835">
    <property type="entry name" value="IG_LIKE"/>
    <property type="match status" value="1"/>
</dbReference>
<dbReference type="FunFam" id="3.30.500.10:FF:000001">
    <property type="entry name" value="H-2 class I histocompatibility antigen, alpha chain"/>
    <property type="match status" value="1"/>
</dbReference>
<evidence type="ECO:0000256" key="6">
    <source>
        <dbReference type="ARBA" id="ARBA00022989"/>
    </source>
</evidence>
<dbReference type="InterPro" id="IPR007110">
    <property type="entry name" value="Ig-like_dom"/>
</dbReference>
<keyword evidence="2" id="KW-0490">MHC I</keyword>
<keyword evidence="9" id="KW-0325">Glycoprotein</keyword>
<evidence type="ECO:0000256" key="7">
    <source>
        <dbReference type="ARBA" id="ARBA00023136"/>
    </source>
</evidence>
<dbReference type="PANTHER" id="PTHR16675:SF242">
    <property type="entry name" value="MAJOR HISTOCOMPATIBILITY COMPLEX CLASS I-RELATED GENE PROTEIN"/>
    <property type="match status" value="1"/>
</dbReference>
<evidence type="ECO:0000256" key="8">
    <source>
        <dbReference type="ARBA" id="ARBA00023157"/>
    </source>
</evidence>
<dbReference type="PROSITE" id="PS00290">
    <property type="entry name" value="IG_MHC"/>
    <property type="match status" value="1"/>
</dbReference>
<evidence type="ECO:0000256" key="9">
    <source>
        <dbReference type="ARBA" id="ARBA00023180"/>
    </source>
</evidence>
<feature type="domain" description="Ig-like" evidence="14">
    <location>
        <begin position="205"/>
        <end position="299"/>
    </location>
</feature>
<dbReference type="OrthoDB" id="8936120at2759"/>
<evidence type="ECO:0000256" key="4">
    <source>
        <dbReference type="ARBA" id="ARBA00022729"/>
    </source>
</evidence>
<dbReference type="GO" id="GO:0005615">
    <property type="term" value="C:extracellular space"/>
    <property type="evidence" value="ECO:0007669"/>
    <property type="project" value="TreeGrafter"/>
</dbReference>
<dbReference type="GO" id="GO:0042612">
    <property type="term" value="C:MHC class I protein complex"/>
    <property type="evidence" value="ECO:0007669"/>
    <property type="project" value="UniProtKB-KW"/>
</dbReference>
<sequence>MELWLELLALLLLGGSSGSFRHSLRYQYLVVSEPSEGLPQFITVGFVDNQIITYYDSQKKKKVPKVSWMKEVEKEDPTYWKEGSDILSLTQEVLQEDLRHVQNRYKQTRGFHTWQTSYGCELQGNRSKGGYSEYGYDGKTFLTFDKETLSWVAPDPLAEITKRKWDNNVRWSQRNKIYLEKECIEWLKKYLSYREKAMLPSTESPVVTMSSRTEAEDGMETHVCRVHGFYPREIDASWKRDGEVWLQDTLHGSVAPNADGTYHYWLSIQIDPKERDRYRCHVEHDSLQEPLDMAMKELTNSKANLGLIIVGIMAALVLVGVIAVILLVFFKKREDGYNAARKSDKGSNSSDWASDKGSNSSDWGRNMAI</sequence>
<keyword evidence="8" id="KW-1015">Disulfide bond</keyword>
<evidence type="ECO:0000256" key="3">
    <source>
        <dbReference type="ARBA" id="ARBA00022692"/>
    </source>
</evidence>
<dbReference type="InterPro" id="IPR001039">
    <property type="entry name" value="MHC_I_a_a1/a2"/>
</dbReference>
<dbReference type="Gene3D" id="3.30.500.10">
    <property type="entry name" value="MHC class I-like antigen recognition-like"/>
    <property type="match status" value="1"/>
</dbReference>
<dbReference type="FunFam" id="2.60.40.10:FF:000204">
    <property type="entry name" value="Major histocompatibility complex, class I-related protein"/>
    <property type="match status" value="1"/>
</dbReference>
<dbReference type="Pfam" id="PF00129">
    <property type="entry name" value="MHC_I"/>
    <property type="match status" value="1"/>
</dbReference>
<dbReference type="InterPro" id="IPR003006">
    <property type="entry name" value="Ig/MHC_CS"/>
</dbReference>
<dbReference type="InterPro" id="IPR013783">
    <property type="entry name" value="Ig-like_fold"/>
</dbReference>
<dbReference type="AlphaFoldDB" id="A0A6P9CFA7"/>
<dbReference type="InterPro" id="IPR011161">
    <property type="entry name" value="MHC_I-like_Ag-recog"/>
</dbReference>
<dbReference type="RefSeq" id="XP_034277946.1">
    <property type="nucleotide sequence ID" value="XM_034422055.1"/>
</dbReference>
<dbReference type="InterPro" id="IPR037055">
    <property type="entry name" value="MHC_I-like_Ag-recog_sf"/>
</dbReference>
<evidence type="ECO:0000256" key="1">
    <source>
        <dbReference type="ARBA" id="ARBA00004479"/>
    </source>
</evidence>
<dbReference type="Proteomes" id="UP001652622">
    <property type="component" value="Unplaced"/>
</dbReference>
<dbReference type="InterPro" id="IPR011162">
    <property type="entry name" value="MHC_I/II-like_Ag-recog"/>
</dbReference>
<dbReference type="InterPro" id="IPR050208">
    <property type="entry name" value="MHC_class-I_related"/>
</dbReference>
<dbReference type="SMART" id="SM00407">
    <property type="entry name" value="IGc1"/>
    <property type="match status" value="1"/>
</dbReference>
<organism evidence="15 16">
    <name type="scientific">Pantherophis guttatus</name>
    <name type="common">Corn snake</name>
    <name type="synonym">Elaphe guttata</name>
    <dbReference type="NCBI Taxonomy" id="94885"/>
    <lineage>
        <taxon>Eukaryota</taxon>
        <taxon>Metazoa</taxon>
        <taxon>Chordata</taxon>
        <taxon>Craniata</taxon>
        <taxon>Vertebrata</taxon>
        <taxon>Euteleostomi</taxon>
        <taxon>Lepidosauria</taxon>
        <taxon>Squamata</taxon>
        <taxon>Bifurcata</taxon>
        <taxon>Unidentata</taxon>
        <taxon>Episquamata</taxon>
        <taxon>Toxicofera</taxon>
        <taxon>Serpentes</taxon>
        <taxon>Colubroidea</taxon>
        <taxon>Colubridae</taxon>
        <taxon>Colubrinae</taxon>
        <taxon>Pantherophis</taxon>
    </lineage>
</organism>
<dbReference type="GO" id="GO:0006955">
    <property type="term" value="P:immune response"/>
    <property type="evidence" value="ECO:0007669"/>
    <property type="project" value="TreeGrafter"/>
</dbReference>
<keyword evidence="5" id="KW-0391">Immunity</keyword>
<evidence type="ECO:0000313" key="17">
    <source>
        <dbReference type="RefSeq" id="XP_034277947.1"/>
    </source>
</evidence>
<evidence type="ECO:0000256" key="12">
    <source>
        <dbReference type="SAM" id="Phobius"/>
    </source>
</evidence>
<evidence type="ECO:0000256" key="13">
    <source>
        <dbReference type="SAM" id="SignalP"/>
    </source>
</evidence>
<dbReference type="GeneID" id="117668277"/>
<evidence type="ECO:0000256" key="11">
    <source>
        <dbReference type="SAM" id="MobiDB-lite"/>
    </source>
</evidence>
<feature type="chain" id="PRO_5044655128" evidence="13">
    <location>
        <begin position="19"/>
        <end position="369"/>
    </location>
</feature>
<protein>
    <submittedName>
        <fullName evidence="16 17">Major histocompatibility complex class I-related gene protein-like</fullName>
    </submittedName>
</protein>
<keyword evidence="7 12" id="KW-0472">Membrane</keyword>
<evidence type="ECO:0000256" key="5">
    <source>
        <dbReference type="ARBA" id="ARBA00022859"/>
    </source>
</evidence>
<dbReference type="SUPFAM" id="SSF48726">
    <property type="entry name" value="Immunoglobulin"/>
    <property type="match status" value="1"/>
</dbReference>
<keyword evidence="15" id="KW-1185">Reference proteome</keyword>
<dbReference type="PANTHER" id="PTHR16675">
    <property type="entry name" value="MHC CLASS I-RELATED"/>
    <property type="match status" value="1"/>
</dbReference>
<dbReference type="RefSeq" id="XP_034277947.1">
    <property type="nucleotide sequence ID" value="XM_034422056.1"/>
</dbReference>
<feature type="region of interest" description="Disordered" evidence="11">
    <location>
        <begin position="339"/>
        <end position="369"/>
    </location>
</feature>
<evidence type="ECO:0000259" key="14">
    <source>
        <dbReference type="PROSITE" id="PS50835"/>
    </source>
</evidence>
<evidence type="ECO:0000256" key="10">
    <source>
        <dbReference type="RuleBase" id="RU004439"/>
    </source>
</evidence>
<dbReference type="InterPro" id="IPR036179">
    <property type="entry name" value="Ig-like_dom_sf"/>
</dbReference>
<dbReference type="OMA" id="LENICMA"/>
<keyword evidence="4 13" id="KW-0732">Signal</keyword>
<dbReference type="PRINTS" id="PR01638">
    <property type="entry name" value="MHCCLASSI"/>
</dbReference>
<dbReference type="Pfam" id="PF07654">
    <property type="entry name" value="C1-set"/>
    <property type="match status" value="1"/>
</dbReference>
<evidence type="ECO:0000256" key="2">
    <source>
        <dbReference type="ARBA" id="ARBA00022451"/>
    </source>
</evidence>
<dbReference type="KEGG" id="pgut:117668277"/>
<name>A0A6P9CFA7_PANGU</name>
<feature type="compositionally biased region" description="Polar residues" evidence="11">
    <location>
        <begin position="346"/>
        <end position="363"/>
    </location>
</feature>
<gene>
    <name evidence="16 17" type="primary">LOC117668277</name>
</gene>
<evidence type="ECO:0000313" key="15">
    <source>
        <dbReference type="Proteomes" id="UP001652622"/>
    </source>
</evidence>
<dbReference type="Gene3D" id="2.60.40.10">
    <property type="entry name" value="Immunoglobulins"/>
    <property type="match status" value="1"/>
</dbReference>
<accession>A0A6P9CFA7</accession>
<comment type="similarity">
    <text evidence="10">Belongs to the MHC class I family.</text>
</comment>
<comment type="subcellular location">
    <subcellularLocation>
        <location evidence="1">Membrane</location>
        <topology evidence="1">Single-pass type I membrane protein</topology>
    </subcellularLocation>
</comment>
<evidence type="ECO:0000313" key="16">
    <source>
        <dbReference type="RefSeq" id="XP_034277946.1"/>
    </source>
</evidence>
<dbReference type="SUPFAM" id="SSF54452">
    <property type="entry name" value="MHC antigen-recognition domain"/>
    <property type="match status" value="1"/>
</dbReference>
<reference evidence="16 17" key="1">
    <citation type="submission" date="2025-04" db="UniProtKB">
        <authorList>
            <consortium name="RefSeq"/>
        </authorList>
    </citation>
    <scope>IDENTIFICATION</scope>
    <source>
        <tissue evidence="16 17">Blood</tissue>
    </source>
</reference>
<dbReference type="InterPro" id="IPR003597">
    <property type="entry name" value="Ig_C1-set"/>
</dbReference>
<dbReference type="GO" id="GO:0002474">
    <property type="term" value="P:antigen processing and presentation of peptide antigen via MHC class I"/>
    <property type="evidence" value="ECO:0007669"/>
    <property type="project" value="UniProtKB-KW"/>
</dbReference>
<feature type="transmembrane region" description="Helical" evidence="12">
    <location>
        <begin position="305"/>
        <end position="330"/>
    </location>
</feature>
<feature type="signal peptide" evidence="13">
    <location>
        <begin position="1"/>
        <end position="18"/>
    </location>
</feature>